<feature type="domain" description="Mediator complex subunit 16 C-terminal" evidence="11">
    <location>
        <begin position="812"/>
        <end position="926"/>
    </location>
</feature>
<comment type="similarity">
    <text evidence="2 9">Belongs to the Mediator complex subunit 16 family.</text>
</comment>
<gene>
    <name evidence="9" type="primary">MED16</name>
    <name evidence="12" type="ORF">FOB60_005550</name>
</gene>
<feature type="domain" description="Mediator complex subunit Med16 N-terminal" evidence="10">
    <location>
        <begin position="133"/>
        <end position="445"/>
    </location>
</feature>
<evidence type="ECO:0000256" key="6">
    <source>
        <dbReference type="ARBA" id="ARBA00023163"/>
    </source>
</evidence>
<accession>A0A8X7T8M7</accession>
<comment type="subcellular location">
    <subcellularLocation>
        <location evidence="1 9">Nucleus</location>
    </subcellularLocation>
</comment>
<evidence type="ECO:0000259" key="10">
    <source>
        <dbReference type="Pfam" id="PF11635"/>
    </source>
</evidence>
<evidence type="ECO:0000256" key="2">
    <source>
        <dbReference type="ARBA" id="ARBA00006543"/>
    </source>
</evidence>
<dbReference type="Proteomes" id="UP000590412">
    <property type="component" value="Unassembled WGS sequence"/>
</dbReference>
<evidence type="ECO:0000256" key="7">
    <source>
        <dbReference type="ARBA" id="ARBA00023242"/>
    </source>
</evidence>
<sequence length="927" mass="105492">MNEAIVNVHLEDVPKTSSLISWSKNGLIAYVSPCKQSKHNLLLTYLESVNGHSWRLAPPQPVEVKLENNFVPELSLLCWSTLSTDLAVSDVYGNFYIFLAGVGMVDSKDSLPSYELTSYNHMEMIYRDVINQNIKSPINPGAFIIAFKWLNIEKPQILNKPASLINLQQSYVYTYGVNQYAPHGVSHPIPTKQACLALRRNGTLMLYYQGEHKVEYHRVSTNLHDKPMMISNASIGFTNDKEILITTYDNLSGEISTYLATIDWGFLVESAKRQKTDPHYHTPKENQNLPTISLTKIHEMKPLPEYKEGNIYPLRCIDIVSASAEKESKASILISYGAVKIYRYEVVNTVETISDAFSELGTKMNALVESTHPKTIELKDTISRNGSIQSIIIGPSDLHCMILYESGYIDVLDTKTWEVINTSNRQFPPRTITTAFEVGFAFPEIKHKDQLVLAVSPNMTSVVYTEVYNETDDLTLKPIEKVRNTGFQPRDLFATSVALAYRHAYACYTNTFTDDLIILIQFEVQRLRSLLFRQMPDKNDSIKLMLKKFLESIISEAHKSINFQLDAFSKESVDKLLSNPPLQKLLSLQLILGEAQGNSVMSDIAWIVLNLRSTNFGIMFSLSSIYRQISKKKPSEDTLQDSIARGECIISLIGNIKWLMDLMAYFNQELLQLSYFRNDTENSKLNLSNSVVLPIILSKVPRLFLMYAISSMGKTHEILKKLHKDLAESNKLFTPMKEALNRYFTICSGAPLTLSLFEQYLRECDALIAKELTTRLASKEKGYSLKIEQKLVCQGELADDVKDIARILVDRYAHNITREMKVSELYFYNTEWLNIGFNKPARSIEDSSIIVYPQVSNKKVVPRLKLDRDIDALRKIYIYDGKIRRCTRCRSVSLVSDPLVFESPTAIGLWTMVFQRTCICGNTWVNI</sequence>
<dbReference type="GO" id="GO:0016592">
    <property type="term" value="C:mediator complex"/>
    <property type="evidence" value="ECO:0007669"/>
    <property type="project" value="InterPro"/>
</dbReference>
<evidence type="ECO:0000256" key="3">
    <source>
        <dbReference type="ARBA" id="ARBA00019614"/>
    </source>
</evidence>
<keyword evidence="5 9" id="KW-0010">Activator</keyword>
<protein>
    <recommendedName>
        <fullName evidence="3 9">Mediator of RNA polymerase II transcription subunit 16</fullName>
    </recommendedName>
    <alternativeName>
        <fullName evidence="8 9">Mediator complex subunit 16</fullName>
    </alternativeName>
</protein>
<evidence type="ECO:0000256" key="8">
    <source>
        <dbReference type="ARBA" id="ARBA00032015"/>
    </source>
</evidence>
<evidence type="ECO:0000313" key="12">
    <source>
        <dbReference type="EMBL" id="KAF6042796.1"/>
    </source>
</evidence>
<dbReference type="Pfam" id="PF11635">
    <property type="entry name" value="Med16_N"/>
    <property type="match status" value="1"/>
</dbReference>
<dbReference type="PANTHER" id="PTHR13224:SF6">
    <property type="entry name" value="MEDIATOR OF RNA POLYMERASE II TRANSCRIPTION SUBUNIT 16"/>
    <property type="match status" value="1"/>
</dbReference>
<evidence type="ECO:0000313" key="13">
    <source>
        <dbReference type="Proteomes" id="UP000590412"/>
    </source>
</evidence>
<dbReference type="Pfam" id="PF20719">
    <property type="entry name" value="Med16_C"/>
    <property type="match status" value="1"/>
</dbReference>
<keyword evidence="4 9" id="KW-0805">Transcription regulation</keyword>
<evidence type="ECO:0000256" key="4">
    <source>
        <dbReference type="ARBA" id="ARBA00023015"/>
    </source>
</evidence>
<keyword evidence="7 9" id="KW-0539">Nucleus</keyword>
<evidence type="ECO:0000256" key="1">
    <source>
        <dbReference type="ARBA" id="ARBA00004123"/>
    </source>
</evidence>
<proteinExistence type="inferred from homology"/>
<dbReference type="OrthoDB" id="4139168at2759"/>
<dbReference type="PANTHER" id="PTHR13224">
    <property type="entry name" value="THYROID HORMONE RECEPTOR-ASSOCIATED PROTEIN-RELATED"/>
    <property type="match status" value="1"/>
</dbReference>
<dbReference type="InterPro" id="IPR048339">
    <property type="entry name" value="Mediator_Med16_C"/>
</dbReference>
<organism evidence="12 13">
    <name type="scientific">Candida parapsilosis</name>
    <name type="common">Yeast</name>
    <dbReference type="NCBI Taxonomy" id="5480"/>
    <lineage>
        <taxon>Eukaryota</taxon>
        <taxon>Fungi</taxon>
        <taxon>Dikarya</taxon>
        <taxon>Ascomycota</taxon>
        <taxon>Saccharomycotina</taxon>
        <taxon>Pichiomycetes</taxon>
        <taxon>Debaryomycetaceae</taxon>
        <taxon>Candida/Lodderomyces clade</taxon>
        <taxon>Candida</taxon>
    </lineage>
</organism>
<dbReference type="AlphaFoldDB" id="A0A8X7T8M7"/>
<dbReference type="GO" id="GO:0045893">
    <property type="term" value="P:positive regulation of DNA-templated transcription"/>
    <property type="evidence" value="ECO:0007669"/>
    <property type="project" value="TreeGrafter"/>
</dbReference>
<dbReference type="InterPro" id="IPR021665">
    <property type="entry name" value="Mediator_Med16_N"/>
</dbReference>
<name>A0A8X7T8M7_CANPA</name>
<dbReference type="InterPro" id="IPR048338">
    <property type="entry name" value="Mediator_Med16"/>
</dbReference>
<evidence type="ECO:0000256" key="9">
    <source>
        <dbReference type="RuleBase" id="RU364149"/>
    </source>
</evidence>
<reference evidence="12" key="1">
    <citation type="submission" date="2020-03" db="EMBL/GenBank/DDBJ databases">
        <title>FDA dAtabase for Regulatory Grade micrObial Sequences (FDA-ARGOS): Supporting development and validation of Infectious Disease Dx tests.</title>
        <authorList>
            <person name="Campos J."/>
            <person name="Goldberg B."/>
            <person name="Tallon L."/>
            <person name="Sadzewicz L."/>
            <person name="Vavikolanu K."/>
            <person name="Mehta A."/>
            <person name="Aluvathingal J."/>
            <person name="Nadendla S."/>
            <person name="Nandy P."/>
            <person name="Geyer C."/>
            <person name="Yan Y."/>
            <person name="Sichtig H."/>
        </authorList>
    </citation>
    <scope>NUCLEOTIDE SEQUENCE [LARGE SCALE GENOMIC DNA]</scope>
    <source>
        <strain evidence="12">FDAARGOS_652</strain>
    </source>
</reference>
<comment type="caution">
    <text evidence="12">The sequence shown here is derived from an EMBL/GenBank/DDBJ whole genome shotgun (WGS) entry which is preliminary data.</text>
</comment>
<comment type="function">
    <text evidence="9">Component of the Mediator complex, a coactivator involved in the regulated transcription of nearly all RNA polymerase II-dependent genes. Mediator functions as a bridge to convey information from gene-specific regulatory proteins to the basal RNA polymerase II transcription machinery. Mediator is recruited to promoters by direct interactions with regulatory proteins and serves as a scaffold for the assembly of a functional preinitiation complex with RNA polymerase II and the general transcription factors.</text>
</comment>
<comment type="subunit">
    <text evidence="9">Component of the Mediator complex.</text>
</comment>
<keyword evidence="6 9" id="KW-0804">Transcription</keyword>
<evidence type="ECO:0000259" key="11">
    <source>
        <dbReference type="Pfam" id="PF20719"/>
    </source>
</evidence>
<evidence type="ECO:0000256" key="5">
    <source>
        <dbReference type="ARBA" id="ARBA00023159"/>
    </source>
</evidence>
<dbReference type="EMBL" id="JABWAB010000013">
    <property type="protein sequence ID" value="KAF6042796.1"/>
    <property type="molecule type" value="Genomic_DNA"/>
</dbReference>